<reference evidence="2 3" key="1">
    <citation type="submission" date="2009-01" db="EMBL/GenBank/DDBJ databases">
        <authorList>
            <person name="Fulton L."/>
            <person name="Clifton S."/>
            <person name="Fulton B."/>
            <person name="Xu J."/>
            <person name="Minx P."/>
            <person name="Pepin K.H."/>
            <person name="Johnson M."/>
            <person name="Bhonagiri V."/>
            <person name="Nash W.E."/>
            <person name="Mardis E.R."/>
            <person name="Wilson R.K."/>
        </authorList>
    </citation>
    <scope>NUCLEOTIDE SEQUENCE [LARGE SCALE GENOMIC DNA]</scope>
    <source>
        <strain evidence="2 3">DSM 5476</strain>
    </source>
</reference>
<organism evidence="2 3">
    <name type="scientific">[Clostridium] methylpentosum DSM 5476</name>
    <dbReference type="NCBI Taxonomy" id="537013"/>
    <lineage>
        <taxon>Bacteria</taxon>
        <taxon>Bacillati</taxon>
        <taxon>Bacillota</taxon>
        <taxon>Clostridia</taxon>
        <taxon>Eubacteriales</taxon>
        <taxon>Oscillospiraceae</taxon>
        <taxon>Oscillospiraceae incertae sedis</taxon>
    </lineage>
</organism>
<gene>
    <name evidence="2" type="ORF">CLOSTMETH_00360</name>
</gene>
<keyword evidence="1" id="KW-0472">Membrane</keyword>
<dbReference type="EMBL" id="ACEC01000017">
    <property type="protein sequence ID" value="EEG32004.1"/>
    <property type="molecule type" value="Genomic_DNA"/>
</dbReference>
<feature type="transmembrane region" description="Helical" evidence="1">
    <location>
        <begin position="23"/>
        <end position="42"/>
    </location>
</feature>
<evidence type="ECO:0000313" key="2">
    <source>
        <dbReference type="EMBL" id="EEG32004.1"/>
    </source>
</evidence>
<dbReference type="HOGENOM" id="CLU_2877915_0_0_9"/>
<keyword evidence="1" id="KW-1133">Transmembrane helix</keyword>
<protein>
    <submittedName>
        <fullName evidence="2">Uncharacterized protein</fullName>
    </submittedName>
</protein>
<comment type="caution">
    <text evidence="2">The sequence shown here is derived from an EMBL/GenBank/DDBJ whole genome shotgun (WGS) entry which is preliminary data.</text>
</comment>
<sequence>MSKNCCARPGCSSSKEHNRPVKIISILLSVAAVASTAAYFLYKLSSNRAYNEKWKDYDDCGVA</sequence>
<dbReference type="Proteomes" id="UP000003340">
    <property type="component" value="Unassembled WGS sequence"/>
</dbReference>
<keyword evidence="1" id="KW-0812">Transmembrane</keyword>
<evidence type="ECO:0000256" key="1">
    <source>
        <dbReference type="SAM" id="Phobius"/>
    </source>
</evidence>
<dbReference type="AlphaFoldDB" id="C0E962"/>
<evidence type="ECO:0000313" key="3">
    <source>
        <dbReference type="Proteomes" id="UP000003340"/>
    </source>
</evidence>
<keyword evidence="3" id="KW-1185">Reference proteome</keyword>
<reference evidence="2 3" key="2">
    <citation type="submission" date="2009-02" db="EMBL/GenBank/DDBJ databases">
        <title>Draft genome sequence of Clostridium methylpentosum (DSM 5476).</title>
        <authorList>
            <person name="Sudarsanam P."/>
            <person name="Ley R."/>
            <person name="Guruge J."/>
            <person name="Turnbaugh P.J."/>
            <person name="Mahowald M."/>
            <person name="Liep D."/>
            <person name="Gordon J."/>
        </authorList>
    </citation>
    <scope>NUCLEOTIDE SEQUENCE [LARGE SCALE GENOMIC DNA]</scope>
    <source>
        <strain evidence="2 3">DSM 5476</strain>
    </source>
</reference>
<accession>C0E962</accession>
<name>C0E962_9FIRM</name>
<proteinExistence type="predicted"/>